<proteinExistence type="predicted"/>
<evidence type="ECO:0000256" key="1">
    <source>
        <dbReference type="SAM" id="MobiDB-lite"/>
    </source>
</evidence>
<accession>A0A426XHQ0</accession>
<name>A0A426XHQ0_ENSVE</name>
<sequence>MLLIAPPVSPLSDEGSFLPSFSFCSSVTPVPSCLNSTFHDSDNDIIVWYNPGARPKHPALGLGRAPRGTSLKRAAWRSSEALGPRLASLERLGEGIRAYLNHWAEAAAANKGEETAVGEAGGKGEGELDHHVIGMVGEGAKEDEVRGSGDENAQEEEEGPKDHCVSTVE</sequence>
<feature type="compositionally biased region" description="Basic and acidic residues" evidence="1">
    <location>
        <begin position="139"/>
        <end position="149"/>
    </location>
</feature>
<dbReference type="AlphaFoldDB" id="A0A426XHQ0"/>
<gene>
    <name evidence="2" type="ORF">B296_00057587</name>
</gene>
<dbReference type="EMBL" id="AMZH03020589">
    <property type="protein sequence ID" value="RRT39029.1"/>
    <property type="molecule type" value="Genomic_DNA"/>
</dbReference>
<feature type="region of interest" description="Disordered" evidence="1">
    <location>
        <begin position="137"/>
        <end position="169"/>
    </location>
</feature>
<comment type="caution">
    <text evidence="2">The sequence shown here is derived from an EMBL/GenBank/DDBJ whole genome shotgun (WGS) entry which is preliminary data.</text>
</comment>
<feature type="compositionally biased region" description="Basic and acidic residues" evidence="1">
    <location>
        <begin position="160"/>
        <end position="169"/>
    </location>
</feature>
<reference evidence="2 3" key="1">
    <citation type="journal article" date="2014" name="Agronomy (Basel)">
        <title>A Draft Genome Sequence for Ensete ventricosum, the Drought-Tolerant Tree Against Hunger.</title>
        <authorList>
            <person name="Harrison J."/>
            <person name="Moore K.A."/>
            <person name="Paszkiewicz K."/>
            <person name="Jones T."/>
            <person name="Grant M."/>
            <person name="Ambacheew D."/>
            <person name="Muzemil S."/>
            <person name="Studholme D.J."/>
        </authorList>
    </citation>
    <scope>NUCLEOTIDE SEQUENCE [LARGE SCALE GENOMIC DNA]</scope>
</reference>
<organism evidence="2 3">
    <name type="scientific">Ensete ventricosum</name>
    <name type="common">Abyssinian banana</name>
    <name type="synonym">Musa ensete</name>
    <dbReference type="NCBI Taxonomy" id="4639"/>
    <lineage>
        <taxon>Eukaryota</taxon>
        <taxon>Viridiplantae</taxon>
        <taxon>Streptophyta</taxon>
        <taxon>Embryophyta</taxon>
        <taxon>Tracheophyta</taxon>
        <taxon>Spermatophyta</taxon>
        <taxon>Magnoliopsida</taxon>
        <taxon>Liliopsida</taxon>
        <taxon>Zingiberales</taxon>
        <taxon>Musaceae</taxon>
        <taxon>Ensete</taxon>
    </lineage>
</organism>
<dbReference type="Proteomes" id="UP000287651">
    <property type="component" value="Unassembled WGS sequence"/>
</dbReference>
<protein>
    <submittedName>
        <fullName evidence="2">Uncharacterized protein</fullName>
    </submittedName>
</protein>
<evidence type="ECO:0000313" key="2">
    <source>
        <dbReference type="EMBL" id="RRT39029.1"/>
    </source>
</evidence>
<evidence type="ECO:0000313" key="3">
    <source>
        <dbReference type="Proteomes" id="UP000287651"/>
    </source>
</evidence>